<feature type="domain" description="AMP-binding enzyme C-terminal" evidence="7">
    <location>
        <begin position="420"/>
        <end position="496"/>
    </location>
</feature>
<sequence length="596" mass="62929">MVPVADTVQQLLRERVGDDAPAVRYGERVWTWREHLADAAAMAAALIKAADPDRPLHVGVLLGNTPEMLTAMAVAALGGYVLCGINDTRRGAALAGDIRKSDSQILLTDPAHADLLDGLDLPGVRILDVSGAEWSTMLADAGDLVPHREVQPTDTFMMIFTSGTSGDPKAVQLPHLIVPFAGASLIQRFELSASDICYLSMPLFHSNGLLAGWSVAVGCGASMVPATFSASRLLPDLRRYRATYLNYVGKPLAYVLATPEQPDDHDNPLRVAFGNEASDRDIAEFSRRFDCTVWDGFGSTEGAIIVTREDGCPPGALGKPFPGVAIYHPDTVTECVAAEFAEDGSLTNPDEAIGELVNTTGAGMFSGYYNDRDATDARLRHGMYWSGDLAYADADGWIYFAGRTGDWLRVDGENMTTAPIERILLRLEPVSQVAVYAVPDERVGDQVMAAIVLHDDAALTPEEFGDFLAGQSDLSPKAWPRHVWLTDALPATATNKVLKRELTARGATPDGGVLWTRDGNRRTYTPVEGRRTAPSAVGELSPPTLTRGTGGTAGTGGIAGTGGATTGPPGCGTAGIGGASGTGGASVTGVRPGRRA</sequence>
<evidence type="ECO:0000256" key="5">
    <source>
        <dbReference type="SAM" id="MobiDB-lite"/>
    </source>
</evidence>
<evidence type="ECO:0000259" key="6">
    <source>
        <dbReference type="Pfam" id="PF00501"/>
    </source>
</evidence>
<evidence type="ECO:0000313" key="8">
    <source>
        <dbReference type="EMBL" id="PQM47532.1"/>
    </source>
</evidence>
<name>A0A2S8BLI2_9MYCO</name>
<dbReference type="EC" id="6.2.1.3" evidence="8"/>
<dbReference type="GO" id="GO:0005524">
    <property type="term" value="F:ATP binding"/>
    <property type="evidence" value="ECO:0007669"/>
    <property type="project" value="UniProtKB-KW"/>
</dbReference>
<keyword evidence="3" id="KW-0547">Nucleotide-binding</keyword>
<organism evidence="8 9">
    <name type="scientific">Mycobacterium talmoniae</name>
    <dbReference type="NCBI Taxonomy" id="1858794"/>
    <lineage>
        <taxon>Bacteria</taxon>
        <taxon>Bacillati</taxon>
        <taxon>Actinomycetota</taxon>
        <taxon>Actinomycetes</taxon>
        <taxon>Mycobacteriales</taxon>
        <taxon>Mycobacteriaceae</taxon>
        <taxon>Mycobacterium</taxon>
    </lineage>
</organism>
<dbReference type="GO" id="GO:0044539">
    <property type="term" value="P:long-chain fatty acid import into cell"/>
    <property type="evidence" value="ECO:0007669"/>
    <property type="project" value="TreeGrafter"/>
</dbReference>
<protein>
    <submittedName>
        <fullName evidence="8">Long-chain-fatty-acid--CoA ligase FadD17</fullName>
        <ecNumber evidence="8">6.2.1.3</ecNumber>
    </submittedName>
</protein>
<evidence type="ECO:0000259" key="7">
    <source>
        <dbReference type="Pfam" id="PF13193"/>
    </source>
</evidence>
<dbReference type="InterPro" id="IPR025110">
    <property type="entry name" value="AMP-bd_C"/>
</dbReference>
<proteinExistence type="inferred from homology"/>
<keyword evidence="2 8" id="KW-0436">Ligase</keyword>
<dbReference type="Gene3D" id="3.30.300.30">
    <property type="match status" value="1"/>
</dbReference>
<gene>
    <name evidence="8" type="ORF">C1Y40_02263</name>
</gene>
<dbReference type="PANTHER" id="PTHR43107:SF15">
    <property type="entry name" value="FATTY ACID TRANSPORT PROTEIN 3, ISOFORM A"/>
    <property type="match status" value="1"/>
</dbReference>
<evidence type="ECO:0000256" key="2">
    <source>
        <dbReference type="ARBA" id="ARBA00022598"/>
    </source>
</evidence>
<comment type="caution">
    <text evidence="8">The sequence shown here is derived from an EMBL/GenBank/DDBJ whole genome shotgun (WGS) entry which is preliminary data.</text>
</comment>
<feature type="region of interest" description="Disordered" evidence="5">
    <location>
        <begin position="569"/>
        <end position="596"/>
    </location>
</feature>
<accession>A0A2S8BLI2</accession>
<feature type="domain" description="AMP-dependent synthetase/ligase" evidence="6">
    <location>
        <begin position="19"/>
        <end position="369"/>
    </location>
</feature>
<dbReference type="AlphaFoldDB" id="A0A2S8BLI2"/>
<dbReference type="InterPro" id="IPR020845">
    <property type="entry name" value="AMP-binding_CS"/>
</dbReference>
<evidence type="ECO:0000313" key="9">
    <source>
        <dbReference type="Proteomes" id="UP000238296"/>
    </source>
</evidence>
<evidence type="ECO:0000256" key="4">
    <source>
        <dbReference type="ARBA" id="ARBA00022840"/>
    </source>
</evidence>
<comment type="similarity">
    <text evidence="1">Belongs to the ATP-dependent AMP-binding enzyme family.</text>
</comment>
<dbReference type="Gene3D" id="3.40.50.12780">
    <property type="entry name" value="N-terminal domain of ligase-like"/>
    <property type="match status" value="1"/>
</dbReference>
<evidence type="ECO:0000256" key="1">
    <source>
        <dbReference type="ARBA" id="ARBA00006432"/>
    </source>
</evidence>
<dbReference type="PROSITE" id="PS00455">
    <property type="entry name" value="AMP_BINDING"/>
    <property type="match status" value="1"/>
</dbReference>
<dbReference type="Proteomes" id="UP000238296">
    <property type="component" value="Unassembled WGS sequence"/>
</dbReference>
<dbReference type="SUPFAM" id="SSF56801">
    <property type="entry name" value="Acetyl-CoA synthetase-like"/>
    <property type="match status" value="1"/>
</dbReference>
<dbReference type="GO" id="GO:0005886">
    <property type="term" value="C:plasma membrane"/>
    <property type="evidence" value="ECO:0007669"/>
    <property type="project" value="TreeGrafter"/>
</dbReference>
<dbReference type="Pfam" id="PF13193">
    <property type="entry name" value="AMP-binding_C"/>
    <property type="match status" value="1"/>
</dbReference>
<dbReference type="GO" id="GO:0004467">
    <property type="term" value="F:long-chain fatty acid-CoA ligase activity"/>
    <property type="evidence" value="ECO:0007669"/>
    <property type="project" value="UniProtKB-EC"/>
</dbReference>
<dbReference type="InterPro" id="IPR045851">
    <property type="entry name" value="AMP-bd_C_sf"/>
</dbReference>
<dbReference type="Pfam" id="PF00501">
    <property type="entry name" value="AMP-binding"/>
    <property type="match status" value="1"/>
</dbReference>
<dbReference type="PANTHER" id="PTHR43107">
    <property type="entry name" value="LONG-CHAIN FATTY ACID TRANSPORT PROTEIN"/>
    <property type="match status" value="1"/>
</dbReference>
<keyword evidence="4" id="KW-0067">ATP-binding</keyword>
<feature type="compositionally biased region" description="Gly residues" evidence="5">
    <location>
        <begin position="569"/>
        <end position="586"/>
    </location>
</feature>
<dbReference type="InterPro" id="IPR000873">
    <property type="entry name" value="AMP-dep_synth/lig_dom"/>
</dbReference>
<evidence type="ECO:0000256" key="3">
    <source>
        <dbReference type="ARBA" id="ARBA00022741"/>
    </source>
</evidence>
<dbReference type="GO" id="GO:0005324">
    <property type="term" value="F:long-chain fatty acid transmembrane transporter activity"/>
    <property type="evidence" value="ECO:0007669"/>
    <property type="project" value="TreeGrafter"/>
</dbReference>
<reference evidence="8 9" key="1">
    <citation type="journal article" date="2017" name="Int. J. Syst. Evol. Microbiol.">
        <title>Mycobacterium talmoniae sp. nov., a slowly growing mycobacterium isolated from human respiratory samples.</title>
        <authorList>
            <person name="Davidson R.M."/>
            <person name="DeGroote M.A."/>
            <person name="Marola J.L."/>
            <person name="Buss S."/>
            <person name="Jones V."/>
            <person name="McNeil M.R."/>
            <person name="Freifeld A.G."/>
            <person name="Elaine Epperson L."/>
            <person name="Hasan N.A."/>
            <person name="Jackson M."/>
            <person name="Iwen P.C."/>
            <person name="Salfinger M."/>
            <person name="Strong M."/>
        </authorList>
    </citation>
    <scope>NUCLEOTIDE SEQUENCE [LARGE SCALE GENOMIC DNA]</scope>
    <source>
        <strain evidence="8 9">ATCC BAA-2683</strain>
    </source>
</reference>
<dbReference type="InterPro" id="IPR042099">
    <property type="entry name" value="ANL_N_sf"/>
</dbReference>
<dbReference type="EMBL" id="PPEA01000321">
    <property type="protein sequence ID" value="PQM47532.1"/>
    <property type="molecule type" value="Genomic_DNA"/>
</dbReference>
<dbReference type="NCBIfam" id="NF009927">
    <property type="entry name" value="PRK13388.1"/>
    <property type="match status" value="1"/>
</dbReference>
<feature type="region of interest" description="Disordered" evidence="5">
    <location>
        <begin position="509"/>
        <end position="553"/>
    </location>
</feature>